<organism evidence="1 2">
    <name type="scientific">Nocardia suismassiliense</name>
    <dbReference type="NCBI Taxonomy" id="2077092"/>
    <lineage>
        <taxon>Bacteria</taxon>
        <taxon>Bacillati</taxon>
        <taxon>Actinomycetota</taxon>
        <taxon>Actinomycetes</taxon>
        <taxon>Mycobacteriales</taxon>
        <taxon>Nocardiaceae</taxon>
        <taxon>Nocardia</taxon>
    </lineage>
</organism>
<name>A0ABW6R074_9NOCA</name>
<evidence type="ECO:0000313" key="2">
    <source>
        <dbReference type="Proteomes" id="UP001601948"/>
    </source>
</evidence>
<protein>
    <submittedName>
        <fullName evidence="1">Uncharacterized protein</fullName>
    </submittedName>
</protein>
<sequence>MERGGIQLREIVRDGVHFAVTQDYASAEETRVLEALLRDPDDARVVRRLRRQRRNGDPLGFGVGEIVPVLGPLLLIVVEESIRTVTGAATDSMSARFATRLRQVFRRPAVITRLPELSRDQLRTVHDSIVEELVQSQVPDETARALAERITGRLAIDEPDGRDDQGS</sequence>
<accession>A0ABW6R074</accession>
<dbReference type="Proteomes" id="UP001601948">
    <property type="component" value="Unassembled WGS sequence"/>
</dbReference>
<gene>
    <name evidence="1" type="ORF">ACFYV7_29245</name>
</gene>
<keyword evidence="2" id="KW-1185">Reference proteome</keyword>
<dbReference type="RefSeq" id="WP_387722530.1">
    <property type="nucleotide sequence ID" value="NZ_JBIAPI010000008.1"/>
</dbReference>
<comment type="caution">
    <text evidence="1">The sequence shown here is derived from an EMBL/GenBank/DDBJ whole genome shotgun (WGS) entry which is preliminary data.</text>
</comment>
<evidence type="ECO:0000313" key="1">
    <source>
        <dbReference type="EMBL" id="MFF3226913.1"/>
    </source>
</evidence>
<reference evidence="1 2" key="1">
    <citation type="submission" date="2024-10" db="EMBL/GenBank/DDBJ databases">
        <title>The Natural Products Discovery Center: Release of the First 8490 Sequenced Strains for Exploring Actinobacteria Biosynthetic Diversity.</title>
        <authorList>
            <person name="Kalkreuter E."/>
            <person name="Kautsar S.A."/>
            <person name="Yang D."/>
            <person name="Bader C.D."/>
            <person name="Teijaro C.N."/>
            <person name="Fluegel L."/>
            <person name="Davis C.M."/>
            <person name="Simpson J.R."/>
            <person name="Lauterbach L."/>
            <person name="Steele A.D."/>
            <person name="Gui C."/>
            <person name="Meng S."/>
            <person name="Li G."/>
            <person name="Viehrig K."/>
            <person name="Ye F."/>
            <person name="Su P."/>
            <person name="Kiefer A.F."/>
            <person name="Nichols A."/>
            <person name="Cepeda A.J."/>
            <person name="Yan W."/>
            <person name="Fan B."/>
            <person name="Jiang Y."/>
            <person name="Adhikari A."/>
            <person name="Zheng C.-J."/>
            <person name="Schuster L."/>
            <person name="Cowan T.M."/>
            <person name="Smanski M.J."/>
            <person name="Chevrette M.G."/>
            <person name="De Carvalho L.P.S."/>
            <person name="Shen B."/>
        </authorList>
    </citation>
    <scope>NUCLEOTIDE SEQUENCE [LARGE SCALE GENOMIC DNA]</scope>
    <source>
        <strain evidence="1 2">NPDC003040</strain>
    </source>
</reference>
<dbReference type="EMBL" id="JBIAPI010000008">
    <property type="protein sequence ID" value="MFF3226913.1"/>
    <property type="molecule type" value="Genomic_DNA"/>
</dbReference>
<proteinExistence type="predicted"/>